<dbReference type="OrthoDB" id="9981847at2759"/>
<dbReference type="CDD" id="cd24165">
    <property type="entry name" value="TfSGL-like"/>
    <property type="match status" value="1"/>
</dbReference>
<dbReference type="EMBL" id="NJEU01000277">
    <property type="protein sequence ID" value="PHH77267.1"/>
    <property type="molecule type" value="Genomic_DNA"/>
</dbReference>
<keyword evidence="4" id="KW-1185">Reference proteome</keyword>
<dbReference type="Proteomes" id="UP000224854">
    <property type="component" value="Unassembled WGS sequence"/>
</dbReference>
<organism evidence="3 4">
    <name type="scientific">Ophiocordyceps australis</name>
    <dbReference type="NCBI Taxonomy" id="1399860"/>
    <lineage>
        <taxon>Eukaryota</taxon>
        <taxon>Fungi</taxon>
        <taxon>Dikarya</taxon>
        <taxon>Ascomycota</taxon>
        <taxon>Pezizomycotina</taxon>
        <taxon>Sordariomycetes</taxon>
        <taxon>Hypocreomycetidae</taxon>
        <taxon>Hypocreales</taxon>
        <taxon>Ophiocordycipitaceae</taxon>
        <taxon>Ophiocordyceps</taxon>
    </lineage>
</organism>
<evidence type="ECO:0000256" key="1">
    <source>
        <dbReference type="SAM" id="SignalP"/>
    </source>
</evidence>
<protein>
    <recommendedName>
        <fullName evidence="2">Endo-beta-1,2-glucanase SGL domain-containing protein</fullName>
    </recommendedName>
</protein>
<keyword evidence="1" id="KW-0732">Signal</keyword>
<proteinExistence type="predicted"/>
<accession>A0A2C5Z8B3</accession>
<evidence type="ECO:0000313" key="3">
    <source>
        <dbReference type="EMBL" id="PHH77267.1"/>
    </source>
</evidence>
<dbReference type="Pfam" id="PF26157">
    <property type="entry name" value="SGL_GH162"/>
    <property type="match status" value="1"/>
</dbReference>
<evidence type="ECO:0000259" key="2">
    <source>
        <dbReference type="Pfam" id="PF26157"/>
    </source>
</evidence>
<feature type="chain" id="PRO_5012744902" description="Endo-beta-1,2-glucanase SGL domain-containing protein" evidence="1">
    <location>
        <begin position="19"/>
        <end position="523"/>
    </location>
</feature>
<evidence type="ECO:0000313" key="4">
    <source>
        <dbReference type="Proteomes" id="UP000224854"/>
    </source>
</evidence>
<sequence length="523" mass="58334">MRLGLLVSACAIAHGTRALALGTRAHATTCRFAPDWSTQHVVANADDFAWQLLYWEGRFHRDNVALNTANGMTYDGTQLDWATGERTKKHPFSAASKEALQMMLYARAMDGSNEAARFLTPDNLASAPEVAASILDDKLKTYIRFNATYPGFGGFLPWVTTDKHDIEPAWDWVNRVPALDNGELLWAVYACINSMSKSARPWIRDLAVKWQNWFDYAKKTAVPVFYSGQGRVCAVAKISNQSLPVTHPAQQYACEGTGLLDDPYEGELFTHFISLFSSLPSAEKEKLWRVKRNKLVKVEYRSTKTGPITVEQGYWFSSHELWKVLEMPYYDVEIVRRLYHNAERARTCNSALNGVAGLYASVNNSTDVATDAISGYISAAGIASIASQKQQYHEVVTPYAAWPTVLMDRAVGLAWWHRMVTAAKMQNPYGSTESTRLDGKLVSALVTWDSKITTVVALLGGVGDLVRDQLKRDRLYGAFISRTENEYLRVFGDEQLKGEHVALCLPKDSVPQVVGVDDFTLCS</sequence>
<reference evidence="3 4" key="1">
    <citation type="submission" date="2017-06" db="EMBL/GenBank/DDBJ databases">
        <title>Ant-infecting Ophiocordyceps genomes reveal a high diversity of potential behavioral manipulation genes and a possible major role for enterotoxins.</title>
        <authorList>
            <person name="De Bekker C."/>
            <person name="Evans H.C."/>
            <person name="Brachmann A."/>
            <person name="Hughes D.P."/>
        </authorList>
    </citation>
    <scope>NUCLEOTIDE SEQUENCE [LARGE SCALE GENOMIC DNA]</scope>
    <source>
        <strain evidence="3 4">1348a</strain>
    </source>
</reference>
<feature type="signal peptide" evidence="1">
    <location>
        <begin position="1"/>
        <end position="18"/>
    </location>
</feature>
<feature type="domain" description="Endo-beta-1,2-glucanase SGL" evidence="2">
    <location>
        <begin position="72"/>
        <end position="523"/>
    </location>
</feature>
<dbReference type="InterPro" id="IPR058773">
    <property type="entry name" value="SGL_GH162"/>
</dbReference>
<gene>
    <name evidence="3" type="ORF">CDD82_3592</name>
</gene>
<comment type="caution">
    <text evidence="3">The sequence shown here is derived from an EMBL/GenBank/DDBJ whole genome shotgun (WGS) entry which is preliminary data.</text>
</comment>
<name>A0A2C5Z8B3_9HYPO</name>
<dbReference type="AlphaFoldDB" id="A0A2C5Z8B3"/>